<sequence>MAAAADDNTNTMTAPGATGNDNDDGDGTVLVRTTLPSRPLPANDTRPHHRTARLLVRPLRQSDLAGLHALRTQPEAMTGTRLGRPDRDLAETQVELDFFRHGVRGGSGEPPYLWGAFLSPPQQQQRSATTSTGDEEEGEEEVELLIGEGGVHTLATDAVAASGWPEIGYKFRREYWGQGYATEFVEAVLGAWWGLPRSTVEIRVNRRAVAAAMSAAANDSVPEDGGEDDVIEATEQMYANAEPSNAGSCRVLEKLGFRRYHEWTEPDTQEHRVGKPLDLAGYLLAKSACL</sequence>
<feature type="domain" description="N-acetyltransferase" evidence="2">
    <location>
        <begin position="53"/>
        <end position="258"/>
    </location>
</feature>
<feature type="region of interest" description="Disordered" evidence="1">
    <location>
        <begin position="1"/>
        <end position="49"/>
    </location>
</feature>
<keyword evidence="4" id="KW-1185">Reference proteome</keyword>
<evidence type="ECO:0000313" key="3">
    <source>
        <dbReference type="EMBL" id="KAK8050121.1"/>
    </source>
</evidence>
<feature type="region of interest" description="Disordered" evidence="1">
    <location>
        <begin position="118"/>
        <end position="138"/>
    </location>
</feature>
<feature type="compositionally biased region" description="Low complexity" evidence="1">
    <location>
        <begin position="1"/>
        <end position="20"/>
    </location>
</feature>
<protein>
    <submittedName>
        <fullName evidence="3">GNAT domain-containing protein</fullName>
    </submittedName>
</protein>
<dbReference type="Pfam" id="PF13302">
    <property type="entry name" value="Acetyltransf_3"/>
    <property type="match status" value="1"/>
</dbReference>
<dbReference type="InterPro" id="IPR000182">
    <property type="entry name" value="GNAT_dom"/>
</dbReference>
<dbReference type="Proteomes" id="UP001480595">
    <property type="component" value="Unassembled WGS sequence"/>
</dbReference>
<reference evidence="3 4" key="1">
    <citation type="submission" date="2023-01" db="EMBL/GenBank/DDBJ databases">
        <title>Analysis of 21 Apiospora genomes using comparative genomics revels a genus with tremendous synthesis potential of carbohydrate active enzymes and secondary metabolites.</title>
        <authorList>
            <person name="Sorensen T."/>
        </authorList>
    </citation>
    <scope>NUCLEOTIDE SEQUENCE [LARGE SCALE GENOMIC DNA]</scope>
    <source>
        <strain evidence="3 4">CBS 135458</strain>
    </source>
</reference>
<gene>
    <name evidence="3" type="ORF">PG994_011851</name>
</gene>
<evidence type="ECO:0000313" key="4">
    <source>
        <dbReference type="Proteomes" id="UP001480595"/>
    </source>
</evidence>
<organism evidence="3 4">
    <name type="scientific">Apiospora phragmitis</name>
    <dbReference type="NCBI Taxonomy" id="2905665"/>
    <lineage>
        <taxon>Eukaryota</taxon>
        <taxon>Fungi</taxon>
        <taxon>Dikarya</taxon>
        <taxon>Ascomycota</taxon>
        <taxon>Pezizomycotina</taxon>
        <taxon>Sordariomycetes</taxon>
        <taxon>Xylariomycetidae</taxon>
        <taxon>Amphisphaeriales</taxon>
        <taxon>Apiosporaceae</taxon>
        <taxon>Apiospora</taxon>
    </lineage>
</organism>
<dbReference type="PANTHER" id="PTHR43792">
    <property type="entry name" value="GNAT FAMILY, PUTATIVE (AFU_ORTHOLOGUE AFUA_3G00765)-RELATED-RELATED"/>
    <property type="match status" value="1"/>
</dbReference>
<dbReference type="RefSeq" id="XP_066712370.1">
    <property type="nucleotide sequence ID" value="XM_066863260.1"/>
</dbReference>
<accession>A0ABR1TW72</accession>
<dbReference type="EMBL" id="JAQQWL010000011">
    <property type="protein sequence ID" value="KAK8050121.1"/>
    <property type="molecule type" value="Genomic_DNA"/>
</dbReference>
<evidence type="ECO:0000256" key="1">
    <source>
        <dbReference type="SAM" id="MobiDB-lite"/>
    </source>
</evidence>
<dbReference type="SUPFAM" id="SSF55729">
    <property type="entry name" value="Acyl-CoA N-acyltransferases (Nat)"/>
    <property type="match status" value="1"/>
</dbReference>
<dbReference type="PANTHER" id="PTHR43792:SF1">
    <property type="entry name" value="N-ACETYLTRANSFERASE DOMAIN-CONTAINING PROTEIN"/>
    <property type="match status" value="1"/>
</dbReference>
<comment type="caution">
    <text evidence="3">The sequence shown here is derived from an EMBL/GenBank/DDBJ whole genome shotgun (WGS) entry which is preliminary data.</text>
</comment>
<feature type="compositionally biased region" description="Polar residues" evidence="1">
    <location>
        <begin position="120"/>
        <end position="132"/>
    </location>
</feature>
<dbReference type="Gene3D" id="3.40.630.30">
    <property type="match status" value="1"/>
</dbReference>
<proteinExistence type="predicted"/>
<name>A0ABR1TW72_9PEZI</name>
<dbReference type="InterPro" id="IPR051531">
    <property type="entry name" value="N-acetyltransferase"/>
</dbReference>
<dbReference type="InterPro" id="IPR016181">
    <property type="entry name" value="Acyl_CoA_acyltransferase"/>
</dbReference>
<evidence type="ECO:0000259" key="2">
    <source>
        <dbReference type="Pfam" id="PF13302"/>
    </source>
</evidence>
<dbReference type="GeneID" id="92096323"/>